<organism evidence="1 2">
    <name type="scientific">Cordyceps militaris</name>
    <name type="common">Caterpillar fungus</name>
    <name type="synonym">Clavaria militaris</name>
    <dbReference type="NCBI Taxonomy" id="73501"/>
    <lineage>
        <taxon>Eukaryota</taxon>
        <taxon>Fungi</taxon>
        <taxon>Dikarya</taxon>
        <taxon>Ascomycota</taxon>
        <taxon>Pezizomycotina</taxon>
        <taxon>Sordariomycetes</taxon>
        <taxon>Hypocreomycetidae</taxon>
        <taxon>Hypocreales</taxon>
        <taxon>Cordycipitaceae</taxon>
        <taxon>Cordyceps</taxon>
    </lineage>
</organism>
<dbReference type="AlphaFoldDB" id="A0A2H4S5U8"/>
<dbReference type="VEuPathDB" id="FungiDB:CCM_05694"/>
<protein>
    <submittedName>
        <fullName evidence="1">Uncharacterized protein</fullName>
    </submittedName>
</protein>
<accession>A0A2H4S5U8</accession>
<gene>
    <name evidence="1" type="ORF">A9K55_003075</name>
</gene>
<dbReference type="Proteomes" id="UP000323067">
    <property type="component" value="Chromosome iv"/>
</dbReference>
<dbReference type="VEuPathDB" id="FungiDB:A9K55_003075"/>
<dbReference type="OrthoDB" id="4763081at2759"/>
<dbReference type="EMBL" id="CP023322">
    <property type="protein sequence ID" value="ATY58484.1"/>
    <property type="molecule type" value="Genomic_DNA"/>
</dbReference>
<sequence>MEFAKSMPGDMYDGSVGHHAHIHRHCGACQQAFQPDERMVSLHHFDGRVDANDAQCVTSHGYAQTGRILEQAQTLTHTEQVSPLKSRRLSDIRSWSRREAPVIESEYDDEANLVQITLDSSGVKEISRVPASEAQVAEAKISDYELYILEKPSRLKFVTISMRKAALWIYIPLPPAESVLGFGLRHLQYDQNNLPTSGQKLSPSVLVDLKRQGLIEVGYKMSGRVQDSVSRTSGRPLLLYNVRDRETNPPCPGATTFRYAGIDVAATYPREGDVEITSRDSTEPLAIPPFKFAYFSSAPLENVIAADVFSDSMSSICKGILLRYRNGTERSLGQCRLGFDDVAHVDSPVSIHYSSISYKPPLQKYAIRGHIVQFFDRSTEMPEHGKDTADEGEKRRHHDMRGTVEFWSTRADMFLAVVV</sequence>
<evidence type="ECO:0000313" key="2">
    <source>
        <dbReference type="Proteomes" id="UP000323067"/>
    </source>
</evidence>
<proteinExistence type="predicted"/>
<reference evidence="1 2" key="1">
    <citation type="journal article" date="2017" name="BMC Genomics">
        <title>Chromosome level assembly and secondary metabolite potential of the parasitic fungus Cordyceps militaris.</title>
        <authorList>
            <person name="Kramer G.J."/>
            <person name="Nodwell J.R."/>
        </authorList>
    </citation>
    <scope>NUCLEOTIDE SEQUENCE [LARGE SCALE GENOMIC DNA]</scope>
    <source>
        <strain evidence="1 2">ATCC 34164</strain>
    </source>
</reference>
<name>A0A2H4S5U8_CORMI</name>
<evidence type="ECO:0000313" key="1">
    <source>
        <dbReference type="EMBL" id="ATY58484.1"/>
    </source>
</evidence>